<dbReference type="EMBL" id="JAWDGP010006497">
    <property type="protein sequence ID" value="KAK3739908.1"/>
    <property type="molecule type" value="Genomic_DNA"/>
</dbReference>
<proteinExistence type="predicted"/>
<name>A0AAE0YBJ9_9GAST</name>
<evidence type="ECO:0000256" key="1">
    <source>
        <dbReference type="SAM" id="MobiDB-lite"/>
    </source>
</evidence>
<accession>A0AAE0YBJ9</accession>
<comment type="caution">
    <text evidence="2">The sequence shown here is derived from an EMBL/GenBank/DDBJ whole genome shotgun (WGS) entry which is preliminary data.</text>
</comment>
<protein>
    <submittedName>
        <fullName evidence="2">Uncharacterized protein</fullName>
    </submittedName>
</protein>
<organism evidence="2 3">
    <name type="scientific">Elysia crispata</name>
    <name type="common">lettuce slug</name>
    <dbReference type="NCBI Taxonomy" id="231223"/>
    <lineage>
        <taxon>Eukaryota</taxon>
        <taxon>Metazoa</taxon>
        <taxon>Spiralia</taxon>
        <taxon>Lophotrochozoa</taxon>
        <taxon>Mollusca</taxon>
        <taxon>Gastropoda</taxon>
        <taxon>Heterobranchia</taxon>
        <taxon>Euthyneura</taxon>
        <taxon>Panpulmonata</taxon>
        <taxon>Sacoglossa</taxon>
        <taxon>Placobranchoidea</taxon>
        <taxon>Plakobranchidae</taxon>
        <taxon>Elysia</taxon>
    </lineage>
</organism>
<reference evidence="2" key="1">
    <citation type="journal article" date="2023" name="G3 (Bethesda)">
        <title>A reference genome for the long-term kleptoplast-retaining sea slug Elysia crispata morphotype clarki.</title>
        <authorList>
            <person name="Eastman K.E."/>
            <person name="Pendleton A.L."/>
            <person name="Shaikh M.A."/>
            <person name="Suttiyut T."/>
            <person name="Ogas R."/>
            <person name="Tomko P."/>
            <person name="Gavelis G."/>
            <person name="Widhalm J.R."/>
            <person name="Wisecaver J.H."/>
        </authorList>
    </citation>
    <scope>NUCLEOTIDE SEQUENCE</scope>
    <source>
        <strain evidence="2">ECLA1</strain>
    </source>
</reference>
<keyword evidence="3" id="KW-1185">Reference proteome</keyword>
<dbReference type="Proteomes" id="UP001283361">
    <property type="component" value="Unassembled WGS sequence"/>
</dbReference>
<evidence type="ECO:0000313" key="3">
    <source>
        <dbReference type="Proteomes" id="UP001283361"/>
    </source>
</evidence>
<sequence>MNFAVIAGTPSNSIHSGKWETVHGTSPYTDAQNDPFQGRYPIDALILLSNLKHTGTLPLAGEVAILWRGLQIITESYCFENGDAPSVRSSGTRVGPQFPTH</sequence>
<gene>
    <name evidence="2" type="ORF">RRG08_006776</name>
</gene>
<dbReference type="AlphaFoldDB" id="A0AAE0YBJ9"/>
<evidence type="ECO:0000313" key="2">
    <source>
        <dbReference type="EMBL" id="KAK3739908.1"/>
    </source>
</evidence>
<feature type="region of interest" description="Disordered" evidence="1">
    <location>
        <begin position="81"/>
        <end position="101"/>
    </location>
</feature>